<evidence type="ECO:0000256" key="1">
    <source>
        <dbReference type="SAM" id="SignalP"/>
    </source>
</evidence>
<evidence type="ECO:0000313" key="4">
    <source>
        <dbReference type="EMBL" id="KAL3855517.1"/>
    </source>
</evidence>
<evidence type="ECO:0008006" key="6">
    <source>
        <dbReference type="Google" id="ProtNLM"/>
    </source>
</evidence>
<dbReference type="InterPro" id="IPR008993">
    <property type="entry name" value="TIMP-like_OB-fold"/>
</dbReference>
<feature type="chain" id="PRO_5044725086" description="Tissue inhibitor of metalloproteinase" evidence="1">
    <location>
        <begin position="42"/>
        <end position="169"/>
    </location>
</feature>
<dbReference type="SUPFAM" id="SSF50242">
    <property type="entry name" value="TIMP-like"/>
    <property type="match status" value="1"/>
</dbReference>
<dbReference type="AlphaFoldDB" id="A0ABD3V1H9"/>
<protein>
    <recommendedName>
        <fullName evidence="6">Tissue inhibitor of metalloproteinase</fullName>
    </recommendedName>
</protein>
<dbReference type="EMBL" id="JBJQND010000014">
    <property type="protein sequence ID" value="KAL3855517.1"/>
    <property type="molecule type" value="Genomic_DNA"/>
</dbReference>
<evidence type="ECO:0000313" key="3">
    <source>
        <dbReference type="EMBL" id="KAL3855516.1"/>
    </source>
</evidence>
<dbReference type="Proteomes" id="UP001634394">
    <property type="component" value="Unassembled WGS sequence"/>
</dbReference>
<evidence type="ECO:0000313" key="5">
    <source>
        <dbReference type="Proteomes" id="UP001634394"/>
    </source>
</evidence>
<organism evidence="2 5">
    <name type="scientific">Sinanodonta woodiana</name>
    <name type="common">Chinese pond mussel</name>
    <name type="synonym">Anodonta woodiana</name>
    <dbReference type="NCBI Taxonomy" id="1069815"/>
    <lineage>
        <taxon>Eukaryota</taxon>
        <taxon>Metazoa</taxon>
        <taxon>Spiralia</taxon>
        <taxon>Lophotrochozoa</taxon>
        <taxon>Mollusca</taxon>
        <taxon>Bivalvia</taxon>
        <taxon>Autobranchia</taxon>
        <taxon>Heteroconchia</taxon>
        <taxon>Palaeoheterodonta</taxon>
        <taxon>Unionida</taxon>
        <taxon>Unionoidea</taxon>
        <taxon>Unionidae</taxon>
        <taxon>Unioninae</taxon>
        <taxon>Sinanodonta</taxon>
    </lineage>
</organism>
<accession>A0ABD3V1H9</accession>
<evidence type="ECO:0000313" key="2">
    <source>
        <dbReference type="EMBL" id="KAL3855515.1"/>
    </source>
</evidence>
<keyword evidence="5" id="KW-1185">Reference proteome</keyword>
<reference evidence="2 5" key="1">
    <citation type="submission" date="2024-11" db="EMBL/GenBank/DDBJ databases">
        <title>Chromosome-level genome assembly of the freshwater bivalve Anodonta woodiana.</title>
        <authorList>
            <person name="Chen X."/>
        </authorList>
    </citation>
    <scope>NUCLEOTIDE SEQUENCE [LARGE SCALE GENOMIC DNA]</scope>
    <source>
        <strain evidence="2">MN2024</strain>
        <tissue evidence="2">Gills</tissue>
    </source>
</reference>
<proteinExistence type="predicted"/>
<gene>
    <name evidence="2" type="ORF">ACJMK2_014722</name>
    <name evidence="3" type="ORF">ACJMK2_014723</name>
    <name evidence="4" type="ORF">ACJMK2_014724</name>
</gene>
<feature type="signal peptide" evidence="1">
    <location>
        <begin position="1"/>
        <end position="41"/>
    </location>
</feature>
<name>A0ABD3V1H9_SINWO</name>
<sequence>MAQIESGIIRQLSKGCCFTERAFMFLISMLMLSMGVQTVFACDCVEIDWAQQFCRDEDKTVLMAGEIDVNTVGSSSRYTMRYERLFKLGSINITFSDKNIFTMVTPSDCSPTFLEAKMYFIYGNTGRDGVLHSSRCNTEFIDDFYNRTDADYMREILWGGVIKSCRGDN</sequence>
<dbReference type="EMBL" id="JBJQND010000014">
    <property type="protein sequence ID" value="KAL3855516.1"/>
    <property type="molecule type" value="Genomic_DNA"/>
</dbReference>
<keyword evidence="1" id="KW-0732">Signal</keyword>
<dbReference type="Gene3D" id="2.40.50.120">
    <property type="match status" value="1"/>
</dbReference>
<dbReference type="EMBL" id="JBJQND010000014">
    <property type="protein sequence ID" value="KAL3855515.1"/>
    <property type="molecule type" value="Genomic_DNA"/>
</dbReference>
<comment type="caution">
    <text evidence="2">The sequence shown here is derived from an EMBL/GenBank/DDBJ whole genome shotgun (WGS) entry which is preliminary data.</text>
</comment>